<gene>
    <name evidence="1" type="ORF">THIOM_002878</name>
</gene>
<sequence length="78" mass="8845">MLGDVESYTVAEFINATLGKMHKVKRDEHKGFDYDLLIEDISKYFEIHRVSGIPFGLLPTFLNFGVGIIGKTRNPEQS</sequence>
<dbReference type="Proteomes" id="UP000076962">
    <property type="component" value="Unassembled WGS sequence"/>
</dbReference>
<reference evidence="1 2" key="1">
    <citation type="submission" date="2016-05" db="EMBL/GenBank/DDBJ databases">
        <title>Single-cell genome of chain-forming Candidatus Thiomargarita nelsonii and comparison to other large sulfur-oxidizing bacteria.</title>
        <authorList>
            <person name="Winkel M."/>
            <person name="Salman V."/>
            <person name="Woyke T."/>
            <person name="Schulz-Vogt H."/>
            <person name="Richter M."/>
            <person name="Flood B."/>
            <person name="Bailey J."/>
            <person name="Amann R."/>
            <person name="Mussmann M."/>
        </authorList>
    </citation>
    <scope>NUCLEOTIDE SEQUENCE [LARGE SCALE GENOMIC DNA]</scope>
    <source>
        <strain evidence="1 2">THI036</strain>
    </source>
</reference>
<evidence type="ECO:0000313" key="1">
    <source>
        <dbReference type="EMBL" id="OAD21356.1"/>
    </source>
</evidence>
<protein>
    <submittedName>
        <fullName evidence="1">Ubiquinone biosynthesis O-methyl transferase</fullName>
    </submittedName>
</protein>
<dbReference type="GO" id="GO:0016740">
    <property type="term" value="F:transferase activity"/>
    <property type="evidence" value="ECO:0007669"/>
    <property type="project" value="UniProtKB-KW"/>
</dbReference>
<dbReference type="AlphaFoldDB" id="A0A176S085"/>
<proteinExistence type="predicted"/>
<keyword evidence="2" id="KW-1185">Reference proteome</keyword>
<comment type="caution">
    <text evidence="1">The sequence shown here is derived from an EMBL/GenBank/DDBJ whole genome shotgun (WGS) entry which is preliminary data.</text>
</comment>
<organism evidence="1 2">
    <name type="scientific">Candidatus Thiomargarita nelsonii</name>
    <dbReference type="NCBI Taxonomy" id="1003181"/>
    <lineage>
        <taxon>Bacteria</taxon>
        <taxon>Pseudomonadati</taxon>
        <taxon>Pseudomonadota</taxon>
        <taxon>Gammaproteobacteria</taxon>
        <taxon>Thiotrichales</taxon>
        <taxon>Thiotrichaceae</taxon>
        <taxon>Thiomargarita</taxon>
    </lineage>
</organism>
<keyword evidence="1" id="KW-0830">Ubiquinone</keyword>
<dbReference type="EMBL" id="LUTY01001690">
    <property type="protein sequence ID" value="OAD21356.1"/>
    <property type="molecule type" value="Genomic_DNA"/>
</dbReference>
<keyword evidence="1" id="KW-0808">Transferase</keyword>
<name>A0A176S085_9GAMM</name>
<evidence type="ECO:0000313" key="2">
    <source>
        <dbReference type="Proteomes" id="UP000076962"/>
    </source>
</evidence>
<accession>A0A176S085</accession>